<comment type="caution">
    <text evidence="1">The sequence shown here is derived from an EMBL/GenBank/DDBJ whole genome shotgun (WGS) entry which is preliminary data.</text>
</comment>
<proteinExistence type="predicted"/>
<dbReference type="RefSeq" id="WP_123357523.1">
    <property type="nucleotide sequence ID" value="NZ_MOBM01000010.1"/>
</dbReference>
<dbReference type="EMBL" id="MOBM01000010">
    <property type="protein sequence ID" value="RON17463.1"/>
    <property type="molecule type" value="Genomic_DNA"/>
</dbReference>
<sequence length="122" mass="13752">MIAFDDLMLGYILKKLTDVFEEIVAVSKNTFPDKATGVADVRQRKIEKELPVWLQRLKISPPYQVTHVLLDQMHAARKLKRGLRFEAQAALLEALAEAGLAMDVANYSATVLEGRLKCLLDR</sequence>
<organism evidence="1 2">
    <name type="scientific">Pseudomonas frederiksbergensis</name>
    <dbReference type="NCBI Taxonomy" id="104087"/>
    <lineage>
        <taxon>Bacteria</taxon>
        <taxon>Pseudomonadati</taxon>
        <taxon>Pseudomonadota</taxon>
        <taxon>Gammaproteobacteria</taxon>
        <taxon>Pseudomonadales</taxon>
        <taxon>Pseudomonadaceae</taxon>
        <taxon>Pseudomonas</taxon>
    </lineage>
</organism>
<dbReference type="Proteomes" id="UP000284002">
    <property type="component" value="Unassembled WGS sequence"/>
</dbReference>
<reference evidence="1 2" key="1">
    <citation type="submission" date="2016-10" db="EMBL/GenBank/DDBJ databases">
        <title>Comparative genome analysis of multiple Pseudomonas spp. focuses on biocontrol and plant growth promoting traits.</title>
        <authorList>
            <person name="Tao X.-Y."/>
            <person name="Taylor C.G."/>
        </authorList>
    </citation>
    <scope>NUCLEOTIDE SEQUENCE [LARGE SCALE GENOMIC DNA]</scope>
    <source>
        <strain evidence="1 2">36C6</strain>
    </source>
</reference>
<dbReference type="AlphaFoldDB" id="A0A423HWA0"/>
<name>A0A423HWA0_9PSED</name>
<evidence type="ECO:0000313" key="1">
    <source>
        <dbReference type="EMBL" id="RON17463.1"/>
    </source>
</evidence>
<gene>
    <name evidence="1" type="ORF">BK662_06965</name>
</gene>
<evidence type="ECO:0000313" key="2">
    <source>
        <dbReference type="Proteomes" id="UP000284002"/>
    </source>
</evidence>
<protein>
    <submittedName>
        <fullName evidence="1">Uncharacterized protein</fullName>
    </submittedName>
</protein>
<accession>A0A423HWA0</accession>